<reference evidence="2 3" key="1">
    <citation type="journal article" date="2016" name="Appl. Environ. Microbiol.">
        <title>Lack of Overt Genome Reduction in the Bryostatin-Producing Bryozoan Symbiont "Candidatus Endobugula sertula".</title>
        <authorList>
            <person name="Miller I.J."/>
            <person name="Vanee N."/>
            <person name="Fong S.S."/>
            <person name="Lim-Fong G.E."/>
            <person name="Kwan J.C."/>
        </authorList>
    </citation>
    <scope>NUCLEOTIDE SEQUENCE [LARGE SCALE GENOMIC DNA]</scope>
    <source>
        <strain evidence="2">AB1-4</strain>
    </source>
</reference>
<dbReference type="PROSITE" id="PS50943">
    <property type="entry name" value="HTH_CROC1"/>
    <property type="match status" value="1"/>
</dbReference>
<dbReference type="CDD" id="cd00093">
    <property type="entry name" value="HTH_XRE"/>
    <property type="match status" value="1"/>
</dbReference>
<proteinExistence type="predicted"/>
<dbReference type="Gene3D" id="1.10.260.40">
    <property type="entry name" value="lambda repressor-like DNA-binding domains"/>
    <property type="match status" value="1"/>
</dbReference>
<comment type="caution">
    <text evidence="2">The sequence shown here is derived from an EMBL/GenBank/DDBJ whole genome shotgun (WGS) entry which is preliminary data.</text>
</comment>
<dbReference type="InterPro" id="IPR010982">
    <property type="entry name" value="Lambda_DNA-bd_dom_sf"/>
</dbReference>
<dbReference type="InterPro" id="IPR001387">
    <property type="entry name" value="Cro/C1-type_HTH"/>
</dbReference>
<evidence type="ECO:0000259" key="1">
    <source>
        <dbReference type="PROSITE" id="PS50943"/>
    </source>
</evidence>
<accession>A0A1D2QRH4</accession>
<evidence type="ECO:0000313" key="2">
    <source>
        <dbReference type="EMBL" id="ODS24186.1"/>
    </source>
</evidence>
<gene>
    <name evidence="2" type="ORF">AB835_04720</name>
</gene>
<feature type="domain" description="HTH cro/C1-type" evidence="1">
    <location>
        <begin position="8"/>
        <end position="75"/>
    </location>
</feature>
<dbReference type="SUPFAM" id="SSF47413">
    <property type="entry name" value="lambda repressor-like DNA-binding domains"/>
    <property type="match status" value="1"/>
</dbReference>
<evidence type="ECO:0000313" key="3">
    <source>
        <dbReference type="Proteomes" id="UP000242502"/>
    </source>
</evidence>
<dbReference type="AlphaFoldDB" id="A0A1D2QRH4"/>
<organism evidence="2 3">
    <name type="scientific">Candidatus Endobugula sertula</name>
    <name type="common">Bugula neritina bacterial symbiont</name>
    <dbReference type="NCBI Taxonomy" id="62101"/>
    <lineage>
        <taxon>Bacteria</taxon>
        <taxon>Pseudomonadati</taxon>
        <taxon>Pseudomonadota</taxon>
        <taxon>Gammaproteobacteria</taxon>
        <taxon>Cellvibrionales</taxon>
        <taxon>Cellvibrionaceae</taxon>
        <taxon>Candidatus Endobugula</taxon>
    </lineage>
</organism>
<sequence length="131" mass="14969">MQQLGERVAFYRKKCKLSQVKFAEQVNKLGEELPDDLPCDMTRHRISRIERGLTIPSLPEIVAFSLILNVDLNCLVHNVCDIPKEKESIFSELERIVSKMDDVKREVLMGAMEALAIHTRDNIHCSPPHTS</sequence>
<name>A0A1D2QRH4_9GAMM</name>
<dbReference type="EMBL" id="MDLC01000012">
    <property type="protein sequence ID" value="ODS24186.1"/>
    <property type="molecule type" value="Genomic_DNA"/>
</dbReference>
<dbReference type="Proteomes" id="UP000242502">
    <property type="component" value="Unassembled WGS sequence"/>
</dbReference>
<dbReference type="GO" id="GO:0003677">
    <property type="term" value="F:DNA binding"/>
    <property type="evidence" value="ECO:0007669"/>
    <property type="project" value="InterPro"/>
</dbReference>
<protein>
    <recommendedName>
        <fullName evidence="1">HTH cro/C1-type domain-containing protein</fullName>
    </recommendedName>
</protein>